<evidence type="ECO:0000313" key="1">
    <source>
        <dbReference type="EMBL" id="KTD35168.1"/>
    </source>
</evidence>
<dbReference type="InterPro" id="IPR023129">
    <property type="entry name" value="MTH889-like_dom_sf"/>
</dbReference>
<keyword evidence="2" id="KW-1185">Reference proteome</keyword>
<comment type="caution">
    <text evidence="1">The sequence shown here is derived from an EMBL/GenBank/DDBJ whole genome shotgun (WGS) entry which is preliminary data.</text>
</comment>
<organism evidence="1 2">
    <name type="scientific">Legionella nautarum</name>
    <dbReference type="NCBI Taxonomy" id="45070"/>
    <lineage>
        <taxon>Bacteria</taxon>
        <taxon>Pseudomonadati</taxon>
        <taxon>Pseudomonadota</taxon>
        <taxon>Gammaproteobacteria</taxon>
        <taxon>Legionellales</taxon>
        <taxon>Legionellaceae</taxon>
        <taxon>Legionella</taxon>
    </lineage>
</organism>
<dbReference type="AlphaFoldDB" id="A0A0W0WS52"/>
<dbReference type="Proteomes" id="UP000054725">
    <property type="component" value="Unassembled WGS sequence"/>
</dbReference>
<sequence length="96" mass="10691">MKIRRLILDVDKARERPTLLDITKALSSLSFVEAVNITVENIDIETVGTEVIIEGQDLNYEKIISTIEGTGAVVHSIDQIVAGERTIEYIPRARGR</sequence>
<dbReference type="SUPFAM" id="SSF160363">
    <property type="entry name" value="MTH889-like"/>
    <property type="match status" value="1"/>
</dbReference>
<evidence type="ECO:0008006" key="3">
    <source>
        <dbReference type="Google" id="ProtNLM"/>
    </source>
</evidence>
<evidence type="ECO:0000313" key="2">
    <source>
        <dbReference type="Proteomes" id="UP000054725"/>
    </source>
</evidence>
<dbReference type="EMBL" id="LNYO01000016">
    <property type="protein sequence ID" value="KTD35168.1"/>
    <property type="molecule type" value="Genomic_DNA"/>
</dbReference>
<dbReference type="OrthoDB" id="4730654at2"/>
<gene>
    <name evidence="1" type="ORF">Lnau_1839</name>
</gene>
<dbReference type="PATRIC" id="fig|45070.6.peg.1931"/>
<dbReference type="RefSeq" id="WP_058504879.1">
    <property type="nucleotide sequence ID" value="NZ_CAAAIF010000025.1"/>
</dbReference>
<name>A0A0W0WS52_9GAMM</name>
<accession>A0A0W0WS52</accession>
<dbReference type="STRING" id="45070.Lnau_1839"/>
<proteinExistence type="predicted"/>
<dbReference type="PANTHER" id="PTHR42240">
    <property type="entry name" value="DUF211 DOMAIN-CONTAINING PROTEIN"/>
    <property type="match status" value="1"/>
</dbReference>
<dbReference type="Gene3D" id="3.30.70.1340">
    <property type="entry name" value="MTH889-like domain"/>
    <property type="match status" value="1"/>
</dbReference>
<dbReference type="PANTHER" id="PTHR42240:SF1">
    <property type="entry name" value="DUF211 DOMAIN-CONTAINING PROTEIN"/>
    <property type="match status" value="1"/>
</dbReference>
<dbReference type="Pfam" id="PF02680">
    <property type="entry name" value="DUF211"/>
    <property type="match status" value="1"/>
</dbReference>
<dbReference type="InterPro" id="IPR003831">
    <property type="entry name" value="DUF211"/>
</dbReference>
<reference evidence="1 2" key="1">
    <citation type="submission" date="2015-11" db="EMBL/GenBank/DDBJ databases">
        <title>Genomic analysis of 38 Legionella species identifies large and diverse effector repertoires.</title>
        <authorList>
            <person name="Burstein D."/>
            <person name="Amaro F."/>
            <person name="Zusman T."/>
            <person name="Lifshitz Z."/>
            <person name="Cohen O."/>
            <person name="Gilbert J.A."/>
            <person name="Pupko T."/>
            <person name="Shuman H.A."/>
            <person name="Segal G."/>
        </authorList>
    </citation>
    <scope>NUCLEOTIDE SEQUENCE [LARGE SCALE GENOMIC DNA]</scope>
    <source>
        <strain evidence="1 2">ATCC 49506</strain>
    </source>
</reference>
<protein>
    <recommendedName>
        <fullName evidence="3">DUF211 domain-containing protein</fullName>
    </recommendedName>
</protein>